<dbReference type="Pfam" id="PF01657">
    <property type="entry name" value="Stress-antifung"/>
    <property type="match status" value="2"/>
</dbReference>
<dbReference type="InterPro" id="IPR002902">
    <property type="entry name" value="GNK2"/>
</dbReference>
<evidence type="ECO:0000256" key="15">
    <source>
        <dbReference type="ARBA" id="ARBA00047558"/>
    </source>
</evidence>
<dbReference type="PROSITE" id="PS51473">
    <property type="entry name" value="GNK2"/>
    <property type="match status" value="2"/>
</dbReference>
<dbReference type="SMART" id="SM00220">
    <property type="entry name" value="S_TKc"/>
    <property type="match status" value="1"/>
</dbReference>
<evidence type="ECO:0000256" key="10">
    <source>
        <dbReference type="ARBA" id="ARBA00022840"/>
    </source>
</evidence>
<evidence type="ECO:0000256" key="12">
    <source>
        <dbReference type="ARBA" id="ARBA00023136"/>
    </source>
</evidence>
<evidence type="ECO:0000313" key="22">
    <source>
        <dbReference type="EMBL" id="PHT71196.1"/>
    </source>
</evidence>
<dbReference type="GO" id="GO:0007165">
    <property type="term" value="P:signal transduction"/>
    <property type="evidence" value="ECO:0000318"/>
    <property type="project" value="GO_Central"/>
</dbReference>
<dbReference type="EMBL" id="AYRZ02000010">
    <property type="protein sequence ID" value="PHT71196.1"/>
    <property type="molecule type" value="Genomic_DNA"/>
</dbReference>
<dbReference type="FunFam" id="1.10.510.10:FF:000129">
    <property type="entry name" value="cysteine-rich receptor-like protein kinase 10"/>
    <property type="match status" value="1"/>
</dbReference>
<dbReference type="GO" id="GO:0005886">
    <property type="term" value="C:plasma membrane"/>
    <property type="evidence" value="ECO:0000318"/>
    <property type="project" value="GO_Central"/>
</dbReference>
<feature type="transmembrane region" description="Helical" evidence="19">
    <location>
        <begin position="290"/>
        <end position="312"/>
    </location>
</feature>
<dbReference type="GO" id="GO:0006955">
    <property type="term" value="P:immune response"/>
    <property type="evidence" value="ECO:0000318"/>
    <property type="project" value="GO_Central"/>
</dbReference>
<dbReference type="FunFam" id="3.30.200.20:FF:000142">
    <property type="entry name" value="Cysteine-rich receptor-like protein kinase 10"/>
    <property type="match status" value="1"/>
</dbReference>
<keyword evidence="23" id="KW-1185">Reference proteome</keyword>
<evidence type="ECO:0000256" key="6">
    <source>
        <dbReference type="ARBA" id="ARBA00022729"/>
    </source>
</evidence>
<dbReference type="GO" id="GO:0004674">
    <property type="term" value="F:protein serine/threonine kinase activity"/>
    <property type="evidence" value="ECO:0000318"/>
    <property type="project" value="GO_Central"/>
</dbReference>
<evidence type="ECO:0000256" key="9">
    <source>
        <dbReference type="ARBA" id="ARBA00022777"/>
    </source>
</evidence>
<feature type="region of interest" description="Disordered" evidence="18">
    <location>
        <begin position="259"/>
        <end position="282"/>
    </location>
</feature>
<feature type="compositionally biased region" description="Low complexity" evidence="18">
    <location>
        <begin position="267"/>
        <end position="276"/>
    </location>
</feature>
<keyword evidence="7" id="KW-0677">Repeat</keyword>
<keyword evidence="4" id="KW-0808">Transferase</keyword>
<evidence type="ECO:0000256" key="7">
    <source>
        <dbReference type="ARBA" id="ARBA00022737"/>
    </source>
</evidence>
<dbReference type="OMA" id="TRYDCLR"/>
<evidence type="ECO:0000313" key="23">
    <source>
        <dbReference type="Proteomes" id="UP000222542"/>
    </source>
</evidence>
<evidence type="ECO:0000256" key="3">
    <source>
        <dbReference type="ARBA" id="ARBA00022553"/>
    </source>
</evidence>
<keyword evidence="2" id="KW-0723">Serine/threonine-protein kinase</keyword>
<evidence type="ECO:0000256" key="11">
    <source>
        <dbReference type="ARBA" id="ARBA00022989"/>
    </source>
</evidence>
<dbReference type="InterPro" id="IPR000719">
    <property type="entry name" value="Prot_kinase_dom"/>
</dbReference>
<dbReference type="PANTHER" id="PTHR27002:SF1019">
    <property type="entry name" value="CYSTEINE-RICH RECEPTOR-LIKE PROTEIN KINASE 10"/>
    <property type="match status" value="1"/>
</dbReference>
<dbReference type="CDD" id="cd14066">
    <property type="entry name" value="STKc_IRAK"/>
    <property type="match status" value="1"/>
</dbReference>
<accession>A0A2G2YN84</accession>
<evidence type="ECO:0000256" key="1">
    <source>
        <dbReference type="ARBA" id="ARBA00004167"/>
    </source>
</evidence>
<keyword evidence="12 19" id="KW-0472">Membrane</keyword>
<keyword evidence="9" id="KW-0418">Kinase</keyword>
<dbReference type="SMR" id="A0A2G2YN84"/>
<keyword evidence="11 19" id="KW-1133">Transmembrane helix</keyword>
<dbReference type="PROSITE" id="PS00107">
    <property type="entry name" value="PROTEIN_KINASE_ATP"/>
    <property type="match status" value="1"/>
</dbReference>
<evidence type="ECO:0000256" key="13">
    <source>
        <dbReference type="ARBA" id="ARBA00023170"/>
    </source>
</evidence>
<keyword evidence="6" id="KW-0732">Signal</keyword>
<dbReference type="Gene3D" id="3.30.430.20">
    <property type="entry name" value="Gnk2 domain, C-X8-C-X2-C motif"/>
    <property type="match status" value="2"/>
</dbReference>
<comment type="catalytic activity">
    <reaction evidence="15">
        <text>L-seryl-[protein] + ATP = O-phospho-L-seryl-[protein] + ADP + H(+)</text>
        <dbReference type="Rhea" id="RHEA:17989"/>
        <dbReference type="Rhea" id="RHEA-COMP:9863"/>
        <dbReference type="Rhea" id="RHEA-COMP:11604"/>
        <dbReference type="ChEBI" id="CHEBI:15378"/>
        <dbReference type="ChEBI" id="CHEBI:29999"/>
        <dbReference type="ChEBI" id="CHEBI:30616"/>
        <dbReference type="ChEBI" id="CHEBI:83421"/>
        <dbReference type="ChEBI" id="CHEBI:456216"/>
    </reaction>
</comment>
<reference evidence="22 23" key="1">
    <citation type="journal article" date="2014" name="Nat. Genet.">
        <title>Genome sequence of the hot pepper provides insights into the evolution of pungency in Capsicum species.</title>
        <authorList>
            <person name="Kim S."/>
            <person name="Park M."/>
            <person name="Yeom S.I."/>
            <person name="Kim Y.M."/>
            <person name="Lee J.M."/>
            <person name="Lee H.A."/>
            <person name="Seo E."/>
            <person name="Choi J."/>
            <person name="Cheong K."/>
            <person name="Kim K.T."/>
            <person name="Jung K."/>
            <person name="Lee G.W."/>
            <person name="Oh S.K."/>
            <person name="Bae C."/>
            <person name="Kim S.B."/>
            <person name="Lee H.Y."/>
            <person name="Kim S.Y."/>
            <person name="Kim M.S."/>
            <person name="Kang B.C."/>
            <person name="Jo Y.D."/>
            <person name="Yang H.B."/>
            <person name="Jeong H.J."/>
            <person name="Kang W.H."/>
            <person name="Kwon J.K."/>
            <person name="Shin C."/>
            <person name="Lim J.Y."/>
            <person name="Park J.H."/>
            <person name="Huh J.H."/>
            <person name="Kim J.S."/>
            <person name="Kim B.D."/>
            <person name="Cohen O."/>
            <person name="Paran I."/>
            <person name="Suh M.C."/>
            <person name="Lee S.B."/>
            <person name="Kim Y.K."/>
            <person name="Shin Y."/>
            <person name="Noh S.J."/>
            <person name="Park J."/>
            <person name="Seo Y.S."/>
            <person name="Kwon S.Y."/>
            <person name="Kim H.A."/>
            <person name="Park J.M."/>
            <person name="Kim H.J."/>
            <person name="Choi S.B."/>
            <person name="Bosland P.W."/>
            <person name="Reeves G."/>
            <person name="Jo S.H."/>
            <person name="Lee B.W."/>
            <person name="Cho H.T."/>
            <person name="Choi H.S."/>
            <person name="Lee M.S."/>
            <person name="Yu Y."/>
            <person name="Do Choi Y."/>
            <person name="Park B.S."/>
            <person name="van Deynze A."/>
            <person name="Ashrafi H."/>
            <person name="Hill T."/>
            <person name="Kim W.T."/>
            <person name="Pai H.S."/>
            <person name="Ahn H.K."/>
            <person name="Yeam I."/>
            <person name="Giovannoni J.J."/>
            <person name="Rose J.K."/>
            <person name="Sorensen I."/>
            <person name="Lee S.J."/>
            <person name="Kim R.W."/>
            <person name="Choi I.Y."/>
            <person name="Choi B.S."/>
            <person name="Lim J.S."/>
            <person name="Lee Y.H."/>
            <person name="Choi D."/>
        </authorList>
    </citation>
    <scope>NUCLEOTIDE SEQUENCE [LARGE SCALE GENOMIC DNA]</scope>
    <source>
        <strain evidence="23">cv. CM334</strain>
    </source>
</reference>
<evidence type="ECO:0000259" key="21">
    <source>
        <dbReference type="PROSITE" id="PS51473"/>
    </source>
</evidence>
<organism evidence="22 23">
    <name type="scientific">Capsicum annuum</name>
    <name type="common">Capsicum pepper</name>
    <dbReference type="NCBI Taxonomy" id="4072"/>
    <lineage>
        <taxon>Eukaryota</taxon>
        <taxon>Viridiplantae</taxon>
        <taxon>Streptophyta</taxon>
        <taxon>Embryophyta</taxon>
        <taxon>Tracheophyta</taxon>
        <taxon>Spermatophyta</taxon>
        <taxon>Magnoliopsida</taxon>
        <taxon>eudicotyledons</taxon>
        <taxon>Gunneridae</taxon>
        <taxon>Pentapetalae</taxon>
        <taxon>asterids</taxon>
        <taxon>lamiids</taxon>
        <taxon>Solanales</taxon>
        <taxon>Solanaceae</taxon>
        <taxon>Solanoideae</taxon>
        <taxon>Capsiceae</taxon>
        <taxon>Capsicum</taxon>
    </lineage>
</organism>
<dbReference type="STRING" id="4072.A0A2G2YN84"/>
<dbReference type="FunFam" id="3.30.430.20:FF:000002">
    <property type="entry name" value="Cysteine-rich receptor-like protein kinase 10"/>
    <property type="match status" value="1"/>
</dbReference>
<dbReference type="CDD" id="cd23509">
    <property type="entry name" value="Gnk2-like"/>
    <property type="match status" value="2"/>
</dbReference>
<dbReference type="InterPro" id="IPR011009">
    <property type="entry name" value="Kinase-like_dom_sf"/>
</dbReference>
<reference evidence="22 23" key="2">
    <citation type="journal article" date="2017" name="Genome Biol.">
        <title>New reference genome sequences of hot pepper reveal the massive evolution of plant disease-resistance genes by retroduplication.</title>
        <authorList>
            <person name="Kim S."/>
            <person name="Park J."/>
            <person name="Yeom S.I."/>
            <person name="Kim Y.M."/>
            <person name="Seo E."/>
            <person name="Kim K.T."/>
            <person name="Kim M.S."/>
            <person name="Lee J.M."/>
            <person name="Cheong K."/>
            <person name="Shin H.S."/>
            <person name="Kim S.B."/>
            <person name="Han K."/>
            <person name="Lee J."/>
            <person name="Park M."/>
            <person name="Lee H.A."/>
            <person name="Lee H.Y."/>
            <person name="Lee Y."/>
            <person name="Oh S."/>
            <person name="Lee J.H."/>
            <person name="Choi E."/>
            <person name="Choi E."/>
            <person name="Lee S.E."/>
            <person name="Jeon J."/>
            <person name="Kim H."/>
            <person name="Choi G."/>
            <person name="Song H."/>
            <person name="Lee J."/>
            <person name="Lee S.C."/>
            <person name="Kwon J.K."/>
            <person name="Lee H.Y."/>
            <person name="Koo N."/>
            <person name="Hong Y."/>
            <person name="Kim R.W."/>
            <person name="Kang W.H."/>
            <person name="Huh J.H."/>
            <person name="Kang B.C."/>
            <person name="Yang T.J."/>
            <person name="Lee Y.H."/>
            <person name="Bennetzen J.L."/>
            <person name="Choi D."/>
        </authorList>
    </citation>
    <scope>NUCLEOTIDE SEQUENCE [LARGE SCALE GENOMIC DNA]</scope>
    <source>
        <strain evidence="23">cv. CM334</strain>
    </source>
</reference>
<dbReference type="Gene3D" id="1.10.510.10">
    <property type="entry name" value="Transferase(Phosphotransferase) domain 1"/>
    <property type="match status" value="1"/>
</dbReference>
<dbReference type="InterPro" id="IPR017441">
    <property type="entry name" value="Protein_kinase_ATP_BS"/>
</dbReference>
<comment type="caution">
    <text evidence="22">The sequence shown here is derived from an EMBL/GenBank/DDBJ whole genome shotgun (WGS) entry which is preliminary data.</text>
</comment>
<dbReference type="PROSITE" id="PS50011">
    <property type="entry name" value="PROTEIN_KINASE_DOM"/>
    <property type="match status" value="1"/>
</dbReference>
<dbReference type="PROSITE" id="PS00108">
    <property type="entry name" value="PROTEIN_KINASE_ST"/>
    <property type="match status" value="1"/>
</dbReference>
<dbReference type="Pfam" id="PF00069">
    <property type="entry name" value="Pkinase"/>
    <property type="match status" value="1"/>
</dbReference>
<dbReference type="GO" id="GO:0005524">
    <property type="term" value="F:ATP binding"/>
    <property type="evidence" value="ECO:0007669"/>
    <property type="project" value="UniProtKB-UniRule"/>
</dbReference>
<evidence type="ECO:0000256" key="14">
    <source>
        <dbReference type="ARBA" id="ARBA00023180"/>
    </source>
</evidence>
<keyword evidence="3" id="KW-0597">Phosphoprotein</keyword>
<feature type="domain" description="Protein kinase" evidence="20">
    <location>
        <begin position="352"/>
        <end position="629"/>
    </location>
</feature>
<evidence type="ECO:0000256" key="2">
    <source>
        <dbReference type="ARBA" id="ARBA00022527"/>
    </source>
</evidence>
<sequence>MSTFNNIPICLSFTIILKFYSCFLFQMMNNTQVMSQPLFNTCPNTTTYEPNSTYQSSIQILLSSLATNATRPNGFYNSSANNMVYGNFLCRGDVSTSDCHQCVTTAGIDILQLCPQRKVALVYYDNCILRYSDQYFFGTPDQNLARIILYNTQNISDPDNFRPILGSMLDDVATAAANGGSAKKYATKSANYSSFQKVYALAQCTPDISAASCNTCLRDAISNLPSCCDKSQGARVVFPSCGVRYELYPFYNDTATVFTPPPPAPPQASSTPPNSSGGDSDKNRRISAGVIVAIAVSAVVSIVLLIVVYCYFRRRASKKYDAITDTKDISDISTVESLQYSFGTIQAATDNFSPDNKIGEGGFGDVYKGKFPSGQVVAVKRLSRSSGQGGQEFKNEVLVVAKLQHRNLVRLVGFCLEGDEKILVYEYVTNQSLDYFLFDPERQRILNWSTRYKIIGGIARGLLYLHEDSRLRIIHRDLKASNILLDAEMNPKISDFGMAKIFGVDQSQGNTSRVVGTYGYMSPEYAMHGQFSTKSDVFSFGVLVLEIISGKKNSTFYQEEYGGEDLISHAWKHWKNGTPLEILDPNIDTESYSRQEVIQCIHLGLLCVQEDVEQRPTIASVVLMLNSYSVTLPIPQQPPTYFFLSSRAEMMKQLGIESDKSTSNKSIPLSVNEVSITEMYPR</sequence>
<evidence type="ECO:0000256" key="16">
    <source>
        <dbReference type="ARBA" id="ARBA00047951"/>
    </source>
</evidence>
<evidence type="ECO:0000256" key="5">
    <source>
        <dbReference type="ARBA" id="ARBA00022692"/>
    </source>
</evidence>
<comment type="catalytic activity">
    <reaction evidence="16">
        <text>L-threonyl-[protein] + ATP = O-phospho-L-threonyl-[protein] + ADP + H(+)</text>
        <dbReference type="Rhea" id="RHEA:46608"/>
        <dbReference type="Rhea" id="RHEA-COMP:11060"/>
        <dbReference type="Rhea" id="RHEA-COMP:11605"/>
        <dbReference type="ChEBI" id="CHEBI:15378"/>
        <dbReference type="ChEBI" id="CHEBI:30013"/>
        <dbReference type="ChEBI" id="CHEBI:30616"/>
        <dbReference type="ChEBI" id="CHEBI:61977"/>
        <dbReference type="ChEBI" id="CHEBI:456216"/>
    </reaction>
</comment>
<evidence type="ECO:0000256" key="17">
    <source>
        <dbReference type="PROSITE-ProRule" id="PRU10141"/>
    </source>
</evidence>
<comment type="subcellular location">
    <subcellularLocation>
        <location evidence="1">Membrane</location>
        <topology evidence="1">Single-pass membrane protein</topology>
    </subcellularLocation>
</comment>
<gene>
    <name evidence="22" type="ORF">T459_26300</name>
</gene>
<dbReference type="PANTHER" id="PTHR27002">
    <property type="entry name" value="RECEPTOR-LIKE SERINE/THREONINE-PROTEIN KINASE SD1-8"/>
    <property type="match status" value="1"/>
</dbReference>
<feature type="binding site" evidence="17">
    <location>
        <position position="380"/>
    </location>
    <ligand>
        <name>ATP</name>
        <dbReference type="ChEBI" id="CHEBI:30616"/>
    </ligand>
</feature>
<dbReference type="InterPro" id="IPR008271">
    <property type="entry name" value="Ser/Thr_kinase_AS"/>
</dbReference>
<feature type="domain" description="Gnk2-homologous" evidence="21">
    <location>
        <begin position="143"/>
        <end position="250"/>
    </location>
</feature>
<evidence type="ECO:0000259" key="20">
    <source>
        <dbReference type="PROSITE" id="PS50011"/>
    </source>
</evidence>
<dbReference type="GO" id="GO:0006950">
    <property type="term" value="P:response to stress"/>
    <property type="evidence" value="ECO:0007669"/>
    <property type="project" value="UniProtKB-ARBA"/>
</dbReference>
<keyword evidence="10 17" id="KW-0067">ATP-binding</keyword>
<keyword evidence="5 19" id="KW-0812">Transmembrane</keyword>
<proteinExistence type="predicted"/>
<feature type="domain" description="Gnk2-homologous" evidence="21">
    <location>
        <begin position="36"/>
        <end position="136"/>
    </location>
</feature>
<evidence type="ECO:0000256" key="8">
    <source>
        <dbReference type="ARBA" id="ARBA00022741"/>
    </source>
</evidence>
<dbReference type="InterPro" id="IPR038408">
    <property type="entry name" value="GNK2_sf"/>
</dbReference>
<keyword evidence="14" id="KW-0325">Glycoprotein</keyword>
<name>A0A2G2YN84_CAPAN</name>
<dbReference type="AlphaFoldDB" id="A0A2G2YN84"/>
<keyword evidence="8 17" id="KW-0547">Nucleotide-binding</keyword>
<dbReference type="Proteomes" id="UP000222542">
    <property type="component" value="Unassembled WGS sequence"/>
</dbReference>
<dbReference type="FunFam" id="3.30.430.20:FF:000009">
    <property type="entry name" value="Cysteine-rich receptor-like protein kinase 28"/>
    <property type="match status" value="1"/>
</dbReference>
<evidence type="ECO:0000256" key="4">
    <source>
        <dbReference type="ARBA" id="ARBA00022679"/>
    </source>
</evidence>
<keyword evidence="13" id="KW-0675">Receptor</keyword>
<dbReference type="OrthoDB" id="4062651at2759"/>
<protein>
    <submittedName>
        <fullName evidence="22">Cysteine-rich receptor-like protein kinase 25</fullName>
    </submittedName>
</protein>
<dbReference type="SUPFAM" id="SSF56112">
    <property type="entry name" value="Protein kinase-like (PK-like)"/>
    <property type="match status" value="1"/>
</dbReference>
<dbReference type="Gene3D" id="3.30.200.20">
    <property type="entry name" value="Phosphorylase Kinase, domain 1"/>
    <property type="match status" value="1"/>
</dbReference>
<dbReference type="Gramene" id="PHT71196">
    <property type="protein sequence ID" value="PHT71196"/>
    <property type="gene ID" value="T459_26300"/>
</dbReference>
<evidence type="ECO:0000256" key="19">
    <source>
        <dbReference type="SAM" id="Phobius"/>
    </source>
</evidence>
<evidence type="ECO:0000256" key="18">
    <source>
        <dbReference type="SAM" id="MobiDB-lite"/>
    </source>
</evidence>